<accession>A0A1U8JM19</accession>
<evidence type="ECO:0000313" key="2">
    <source>
        <dbReference type="Proteomes" id="UP000818029"/>
    </source>
</evidence>
<dbReference type="AlphaFoldDB" id="A0A1U8JM19"/>
<dbReference type="PaxDb" id="3635-A0A1U8JM19"/>
<sequence length="314" mass="35469">MPRSSSQCRTRVRDVIEYVPTEAYSCKRFLRGLPDELRVQLVYLKITEFEDLVERAKMVEQVLGLNKKPKNTRSFGKRSRATSSNPQSKRSKGSCGSWRSSFRSDRGRSGSFFRGSARRGSDVTTQKLEARVPGRAYVVWTHEEGDPHEVVTDLRSSHSYVNTKLVESGNIKSEMSRVSIAVSSPLGQTVLVDQVCRRCPLMIQNIIFPVDLLIMPFGDFDIILGMDRHSELGVILDCCKKKFIIQSENRDKIEVNGIRTNGSTRIIPSIQVNKLLHQGCVAFLAYVINSNSVESQCSKIRTVCEFPDVFPEEL</sequence>
<evidence type="ECO:0008006" key="4">
    <source>
        <dbReference type="Google" id="ProtNLM"/>
    </source>
</evidence>
<protein>
    <recommendedName>
        <fullName evidence="4">Gag-Pol polyprotein</fullName>
    </recommendedName>
</protein>
<dbReference type="PANTHER" id="PTHR15503:SF45">
    <property type="entry name" value="RNA-DIRECTED DNA POLYMERASE HOMOLOG"/>
    <property type="match status" value="1"/>
</dbReference>
<name>A0A1U8JM19_GOSHI</name>
<dbReference type="KEGG" id="ghi:107908332"/>
<feature type="compositionally biased region" description="Basic residues" evidence="1">
    <location>
        <begin position="68"/>
        <end position="80"/>
    </location>
</feature>
<organism evidence="2 3">
    <name type="scientific">Gossypium hirsutum</name>
    <name type="common">Upland cotton</name>
    <name type="synonym">Gossypium mexicanum</name>
    <dbReference type="NCBI Taxonomy" id="3635"/>
    <lineage>
        <taxon>Eukaryota</taxon>
        <taxon>Viridiplantae</taxon>
        <taxon>Streptophyta</taxon>
        <taxon>Embryophyta</taxon>
        <taxon>Tracheophyta</taxon>
        <taxon>Spermatophyta</taxon>
        <taxon>Magnoliopsida</taxon>
        <taxon>eudicotyledons</taxon>
        <taxon>Gunneridae</taxon>
        <taxon>Pentapetalae</taxon>
        <taxon>rosids</taxon>
        <taxon>malvids</taxon>
        <taxon>Malvales</taxon>
        <taxon>Malvaceae</taxon>
        <taxon>Malvoideae</taxon>
        <taxon>Gossypium</taxon>
    </lineage>
</organism>
<dbReference type="GeneID" id="107908332"/>
<keyword evidence="2" id="KW-1185">Reference proteome</keyword>
<dbReference type="InterPro" id="IPR032567">
    <property type="entry name" value="RTL1-rel"/>
</dbReference>
<dbReference type="RefSeq" id="XP_016691330.1">
    <property type="nucleotide sequence ID" value="XM_016835841.1"/>
</dbReference>
<reference evidence="3" key="2">
    <citation type="submission" date="2025-08" db="UniProtKB">
        <authorList>
            <consortium name="RefSeq"/>
        </authorList>
    </citation>
    <scope>IDENTIFICATION</scope>
</reference>
<dbReference type="Proteomes" id="UP000818029">
    <property type="component" value="Chromosome A08"/>
</dbReference>
<feature type="region of interest" description="Disordered" evidence="1">
    <location>
        <begin position="68"/>
        <end position="118"/>
    </location>
</feature>
<dbReference type="InterPro" id="IPR021109">
    <property type="entry name" value="Peptidase_aspartic_dom_sf"/>
</dbReference>
<reference evidence="2" key="1">
    <citation type="journal article" date="2020" name="Nat. Genet.">
        <title>Genomic diversifications of five Gossypium allopolyploid species and their impact on cotton improvement.</title>
        <authorList>
            <person name="Chen Z.J."/>
            <person name="Sreedasyam A."/>
            <person name="Ando A."/>
            <person name="Song Q."/>
            <person name="De Santiago L.M."/>
            <person name="Hulse-Kemp A.M."/>
            <person name="Ding M."/>
            <person name="Ye W."/>
            <person name="Kirkbride R.C."/>
            <person name="Jenkins J."/>
            <person name="Plott C."/>
            <person name="Lovell J."/>
            <person name="Lin Y.M."/>
            <person name="Vaughn R."/>
            <person name="Liu B."/>
            <person name="Simpson S."/>
            <person name="Scheffler B.E."/>
            <person name="Wen L."/>
            <person name="Saski C.A."/>
            <person name="Grover C.E."/>
            <person name="Hu G."/>
            <person name="Conover J.L."/>
            <person name="Carlson J.W."/>
            <person name="Shu S."/>
            <person name="Boston L.B."/>
            <person name="Williams M."/>
            <person name="Peterson D.G."/>
            <person name="McGee K."/>
            <person name="Jones D.C."/>
            <person name="Wendel J.F."/>
            <person name="Stelly D.M."/>
            <person name="Grimwood J."/>
            <person name="Schmutz J."/>
        </authorList>
    </citation>
    <scope>NUCLEOTIDE SEQUENCE [LARGE SCALE GENOMIC DNA]</scope>
    <source>
        <strain evidence="2">cv. TM-1</strain>
    </source>
</reference>
<dbReference type="OrthoDB" id="437338at2759"/>
<dbReference type="PANTHER" id="PTHR15503">
    <property type="entry name" value="LDOC1 RELATED"/>
    <property type="match status" value="1"/>
</dbReference>
<evidence type="ECO:0000313" key="3">
    <source>
        <dbReference type="RefSeq" id="XP_016691330.1"/>
    </source>
</evidence>
<dbReference type="CDD" id="cd00303">
    <property type="entry name" value="retropepsin_like"/>
    <property type="match status" value="1"/>
</dbReference>
<dbReference type="Gene3D" id="2.40.70.10">
    <property type="entry name" value="Acid Proteases"/>
    <property type="match status" value="1"/>
</dbReference>
<dbReference type="Pfam" id="PF08284">
    <property type="entry name" value="RVP_2"/>
    <property type="match status" value="1"/>
</dbReference>
<gene>
    <name evidence="3" type="primary">LOC107908332</name>
</gene>
<proteinExistence type="predicted"/>
<evidence type="ECO:0000256" key="1">
    <source>
        <dbReference type="SAM" id="MobiDB-lite"/>
    </source>
</evidence>